<accession>A0A1Z4BM51</accession>
<feature type="domain" description="HTH cro/C1-type" evidence="2">
    <location>
        <begin position="9"/>
        <end position="64"/>
    </location>
</feature>
<dbReference type="GO" id="GO:0003677">
    <property type="term" value="F:DNA binding"/>
    <property type="evidence" value="ECO:0007669"/>
    <property type="project" value="UniProtKB-KW"/>
</dbReference>
<protein>
    <submittedName>
        <fullName evidence="3">Transcriptional regulator</fullName>
    </submittedName>
</protein>
<dbReference type="SMART" id="SM00530">
    <property type="entry name" value="HTH_XRE"/>
    <property type="match status" value="1"/>
</dbReference>
<dbReference type="PANTHER" id="PTHR46558">
    <property type="entry name" value="TRACRIPTIONAL REGULATORY PROTEIN-RELATED-RELATED"/>
    <property type="match status" value="1"/>
</dbReference>
<dbReference type="CDD" id="cd00093">
    <property type="entry name" value="HTH_XRE"/>
    <property type="match status" value="1"/>
</dbReference>
<evidence type="ECO:0000313" key="4">
    <source>
        <dbReference type="Proteomes" id="UP000197007"/>
    </source>
</evidence>
<evidence type="ECO:0000313" key="3">
    <source>
        <dbReference type="EMBL" id="ASF42340.1"/>
    </source>
</evidence>
<dbReference type="SUPFAM" id="SSF47413">
    <property type="entry name" value="lambda repressor-like DNA-binding domains"/>
    <property type="match status" value="1"/>
</dbReference>
<organism evidence="3 4">
    <name type="scientific">Capnocytophaga endodontalis</name>
    <dbReference type="NCBI Taxonomy" id="2708117"/>
    <lineage>
        <taxon>Bacteria</taxon>
        <taxon>Pseudomonadati</taxon>
        <taxon>Bacteroidota</taxon>
        <taxon>Flavobacteriia</taxon>
        <taxon>Flavobacteriales</taxon>
        <taxon>Flavobacteriaceae</taxon>
        <taxon>Capnocytophaga</taxon>
    </lineage>
</organism>
<dbReference type="InterPro" id="IPR001387">
    <property type="entry name" value="Cro/C1-type_HTH"/>
</dbReference>
<dbReference type="KEGG" id="capn:CBG49_04185"/>
<gene>
    <name evidence="3" type="ORF">CBG49_04185</name>
</gene>
<dbReference type="PANTHER" id="PTHR46558:SF4">
    <property type="entry name" value="DNA-BIDING PHAGE PROTEIN"/>
    <property type="match status" value="1"/>
</dbReference>
<dbReference type="Proteomes" id="UP000197007">
    <property type="component" value="Chromosome"/>
</dbReference>
<dbReference type="Gene3D" id="1.10.260.40">
    <property type="entry name" value="lambda repressor-like DNA-binding domains"/>
    <property type="match status" value="1"/>
</dbReference>
<evidence type="ECO:0000259" key="2">
    <source>
        <dbReference type="PROSITE" id="PS50943"/>
    </source>
</evidence>
<sequence length="119" mass="13501">MIEQPEVKIKQAREVKRVSQDFVAAQLGISTRAYSKIESGETQLTITRLNEICAILQVDPMKVLGFDDKKVFNINNNSSGTCNGEYHLNQIPEKLIAQYEETIASLKEQIVMLKEMLNK</sequence>
<name>A0A1Z4BM51_9FLAO</name>
<dbReference type="Pfam" id="PF01381">
    <property type="entry name" value="HTH_3"/>
    <property type="match status" value="1"/>
</dbReference>
<dbReference type="InterPro" id="IPR010982">
    <property type="entry name" value="Lambda_DNA-bd_dom_sf"/>
</dbReference>
<dbReference type="AlphaFoldDB" id="A0A1Z4BM51"/>
<dbReference type="EMBL" id="CP022022">
    <property type="protein sequence ID" value="ASF42340.1"/>
    <property type="molecule type" value="Genomic_DNA"/>
</dbReference>
<keyword evidence="1" id="KW-0238">DNA-binding</keyword>
<evidence type="ECO:0000256" key="1">
    <source>
        <dbReference type="ARBA" id="ARBA00023125"/>
    </source>
</evidence>
<dbReference type="RefSeq" id="WP_009412534.1">
    <property type="nucleotide sequence ID" value="NZ_CP022022.1"/>
</dbReference>
<keyword evidence="4" id="KW-1185">Reference proteome</keyword>
<proteinExistence type="predicted"/>
<reference evidence="4" key="1">
    <citation type="submission" date="2017-06" db="EMBL/GenBank/DDBJ databases">
        <title>Complete genome sequence of Capnocytophaga sp. KCOM 1579 (=ChDC OS43) isolated from a human refractory periapical abscess lesion.</title>
        <authorList>
            <person name="Kook J.-K."/>
            <person name="Park S.-N."/>
            <person name="Lim Y.K."/>
            <person name="Roh H."/>
        </authorList>
    </citation>
    <scope>NUCLEOTIDE SEQUENCE [LARGE SCALE GENOMIC DNA]</scope>
    <source>
        <strain evidence="4">ChDC OS43</strain>
    </source>
</reference>
<dbReference type="PROSITE" id="PS50943">
    <property type="entry name" value="HTH_CROC1"/>
    <property type="match status" value="1"/>
</dbReference>